<name>A0A1M5YY53_9BACT</name>
<evidence type="ECO:0000313" key="4">
    <source>
        <dbReference type="Proteomes" id="UP000184139"/>
    </source>
</evidence>
<dbReference type="InterPro" id="IPR006530">
    <property type="entry name" value="YD"/>
</dbReference>
<feature type="chain" id="PRO_5013314003" evidence="1">
    <location>
        <begin position="29"/>
        <end position="563"/>
    </location>
</feature>
<organism evidence="3 4">
    <name type="scientific">Desulfofustis glycolicus DSM 9705</name>
    <dbReference type="NCBI Taxonomy" id="1121409"/>
    <lineage>
        <taxon>Bacteria</taxon>
        <taxon>Pseudomonadati</taxon>
        <taxon>Thermodesulfobacteriota</taxon>
        <taxon>Desulfobulbia</taxon>
        <taxon>Desulfobulbales</taxon>
        <taxon>Desulfocapsaceae</taxon>
        <taxon>Desulfofustis</taxon>
    </lineage>
</organism>
<reference evidence="3 4" key="1">
    <citation type="submission" date="2016-11" db="EMBL/GenBank/DDBJ databases">
        <authorList>
            <person name="Jaros S."/>
            <person name="Januszkiewicz K."/>
            <person name="Wedrychowicz H."/>
        </authorList>
    </citation>
    <scope>NUCLEOTIDE SEQUENCE [LARGE SCALE GENOMIC DNA]</scope>
    <source>
        <strain evidence="3 4">DSM 9705</strain>
    </source>
</reference>
<dbReference type="EMBL" id="FQXS01000085">
    <property type="protein sequence ID" value="SHI16463.1"/>
    <property type="molecule type" value="Genomic_DNA"/>
</dbReference>
<dbReference type="RefSeq" id="WP_143166148.1">
    <property type="nucleotide sequence ID" value="NZ_FQXS01000085.1"/>
</dbReference>
<sequence>MISLCRIFSILLVTLCTFLSLLSGYARAYDEDLVDPGQLTFREPVANTSDEHIDPYTGHLGLAYTDLHLPGDGGLDLRIMRTYKSSRATDTAMVDSKLGYGWDISFGRVRRDGNFVTIELQDGTTSVAVRESLGSNYFLTKEFWKLYMPIGALPVLQLTDGTTITFGQGSLQGYLATEIRKNNNTITISYDSDRIDSVTYTAGGSSKTISFHYAASGRRHLQSITWGSSSRQITYGYAADNQAVTSVSLPGGDRWRYTYQQQSINLHSAYIIRTVTTPWGSTVTYDFATFSKPVGLSFKTQGSLASKQVSGRGLAGGTWNYDYSAETGYDETIITDSCGRTTIYRFFGYGSPYSNNCYKYGLTMSKVVMNGGAHEITTEYEWDRLSMPISSITHSVHALCSDISATYVPVLTEETITRGGKQYSTSYSNFDAYGSAGTIVEQGSNTRTTTVTYWHDASRNIVTDKPLTMTVTGSSAFPGTFTSTFSYYTNASADANYYGELKTAAPNGVTTTYHYDTRGNISSISDANNHTTSYQWSHGTVSRITNPVYNIQRTINWDGTVAS</sequence>
<feature type="non-terminal residue" evidence="3">
    <location>
        <position position="563"/>
    </location>
</feature>
<dbReference type="InterPro" id="IPR045351">
    <property type="entry name" value="DUF6531"/>
</dbReference>
<proteinExistence type="predicted"/>
<dbReference type="AlphaFoldDB" id="A0A1M5YY53"/>
<dbReference type="OrthoDB" id="9816400at2"/>
<keyword evidence="1" id="KW-0732">Signal</keyword>
<protein>
    <submittedName>
        <fullName evidence="3">YD repeat-containing protein</fullName>
    </submittedName>
</protein>
<evidence type="ECO:0000256" key="1">
    <source>
        <dbReference type="SAM" id="SignalP"/>
    </source>
</evidence>
<evidence type="ECO:0000259" key="2">
    <source>
        <dbReference type="Pfam" id="PF20148"/>
    </source>
</evidence>
<feature type="signal peptide" evidence="1">
    <location>
        <begin position="1"/>
        <end position="28"/>
    </location>
</feature>
<accession>A0A1M5YY53</accession>
<gene>
    <name evidence="3" type="ORF">SAMN02745124_04524</name>
</gene>
<feature type="domain" description="DUF6531" evidence="2">
    <location>
        <begin position="51"/>
        <end position="123"/>
    </location>
</feature>
<dbReference type="STRING" id="1121409.SAMN02745124_04524"/>
<dbReference type="Pfam" id="PF20148">
    <property type="entry name" value="DUF6531"/>
    <property type="match status" value="1"/>
</dbReference>
<dbReference type="NCBIfam" id="TIGR01643">
    <property type="entry name" value="YD_repeat_2x"/>
    <property type="match status" value="1"/>
</dbReference>
<evidence type="ECO:0000313" key="3">
    <source>
        <dbReference type="EMBL" id="SHI16463.1"/>
    </source>
</evidence>
<keyword evidence="4" id="KW-1185">Reference proteome</keyword>
<dbReference type="Proteomes" id="UP000184139">
    <property type="component" value="Unassembled WGS sequence"/>
</dbReference>